<dbReference type="Gene3D" id="3.40.50.720">
    <property type="entry name" value="NAD(P)-binding Rossmann-like Domain"/>
    <property type="match status" value="1"/>
</dbReference>
<dbReference type="Pfam" id="PF00106">
    <property type="entry name" value="adh_short"/>
    <property type="match status" value="1"/>
</dbReference>
<evidence type="ECO:0000256" key="1">
    <source>
        <dbReference type="ARBA" id="ARBA00006484"/>
    </source>
</evidence>
<dbReference type="HOGENOM" id="CLU_010194_9_2_1"/>
<dbReference type="PANTHER" id="PTHR43544:SF7">
    <property type="entry name" value="NADB-LER2"/>
    <property type="match status" value="1"/>
</dbReference>
<protein>
    <submittedName>
        <fullName evidence="5">NADP-binding protein</fullName>
    </submittedName>
</protein>
<dbReference type="GeneID" id="63682741"/>
<reference evidence="5 6" key="1">
    <citation type="journal article" date="2012" name="Science">
        <title>The Paleozoic origin of enzymatic lignin decomposition reconstructed from 31 fungal genomes.</title>
        <authorList>
            <person name="Floudas D."/>
            <person name="Binder M."/>
            <person name="Riley R."/>
            <person name="Barry K."/>
            <person name="Blanchette R.A."/>
            <person name="Henrissat B."/>
            <person name="Martinez A.T."/>
            <person name="Otillar R."/>
            <person name="Spatafora J.W."/>
            <person name="Yadav J.S."/>
            <person name="Aerts A."/>
            <person name="Benoit I."/>
            <person name="Boyd A."/>
            <person name="Carlson A."/>
            <person name="Copeland A."/>
            <person name="Coutinho P.M."/>
            <person name="de Vries R.P."/>
            <person name="Ferreira P."/>
            <person name="Findley K."/>
            <person name="Foster B."/>
            <person name="Gaskell J."/>
            <person name="Glotzer D."/>
            <person name="Gorecki P."/>
            <person name="Heitman J."/>
            <person name="Hesse C."/>
            <person name="Hori C."/>
            <person name="Igarashi K."/>
            <person name="Jurgens J.A."/>
            <person name="Kallen N."/>
            <person name="Kersten P."/>
            <person name="Kohler A."/>
            <person name="Kuees U."/>
            <person name="Kumar T.K.A."/>
            <person name="Kuo A."/>
            <person name="LaButti K."/>
            <person name="Larrondo L.F."/>
            <person name="Lindquist E."/>
            <person name="Ling A."/>
            <person name="Lombard V."/>
            <person name="Lucas S."/>
            <person name="Lundell T."/>
            <person name="Martin R."/>
            <person name="McLaughlin D.J."/>
            <person name="Morgenstern I."/>
            <person name="Morin E."/>
            <person name="Murat C."/>
            <person name="Nagy L.G."/>
            <person name="Nolan M."/>
            <person name="Ohm R.A."/>
            <person name="Patyshakuliyeva A."/>
            <person name="Rokas A."/>
            <person name="Ruiz-Duenas F.J."/>
            <person name="Sabat G."/>
            <person name="Salamov A."/>
            <person name="Samejima M."/>
            <person name="Schmutz J."/>
            <person name="Slot J.C."/>
            <person name="St John F."/>
            <person name="Stenlid J."/>
            <person name="Sun H."/>
            <person name="Sun S."/>
            <person name="Syed K."/>
            <person name="Tsang A."/>
            <person name="Wiebenga A."/>
            <person name="Young D."/>
            <person name="Pisabarro A."/>
            <person name="Eastwood D.C."/>
            <person name="Martin F."/>
            <person name="Cullen D."/>
            <person name="Grigoriev I.V."/>
            <person name="Hibbett D.S."/>
        </authorList>
    </citation>
    <scope>NUCLEOTIDE SEQUENCE [LARGE SCALE GENOMIC DNA]</scope>
    <source>
        <strain evidence="5 6">DJM-731 SS1</strain>
    </source>
</reference>
<dbReference type="OMA" id="ILASMEM"/>
<dbReference type="CDD" id="cd05325">
    <property type="entry name" value="carb_red_sniffer_like_SDR_c"/>
    <property type="match status" value="1"/>
</dbReference>
<dbReference type="PRINTS" id="PR00080">
    <property type="entry name" value="SDRFAMILY"/>
</dbReference>
<evidence type="ECO:0000313" key="5">
    <source>
        <dbReference type="EMBL" id="EJT96551.1"/>
    </source>
</evidence>
<proteinExistence type="inferred from homology"/>
<sequence>MSLTYLITGAGRGIGMSFVKALLACDTTMLIFAGVRNIATATELRTIAQSDKRVIVIPLDMDDDGSIQNAARIVSSRAKSLSVLINNAGFTPETMSPAAYVPPGDFIQAFKTNTLGPILLIQSFLPLLERAGGLVINISSILASMEMNPGRQVAYSVSKAGLNMATTIFQKQVKDNIVKFIAVHPGVVTKEVRPDPRQPQAPYITSDQSAQGILQNIVFSASVASMCGRFVSWDGKNIPW</sequence>
<evidence type="ECO:0000256" key="2">
    <source>
        <dbReference type="ARBA" id="ARBA00022857"/>
    </source>
</evidence>
<dbReference type="GO" id="GO:0005737">
    <property type="term" value="C:cytoplasm"/>
    <property type="evidence" value="ECO:0007669"/>
    <property type="project" value="TreeGrafter"/>
</dbReference>
<dbReference type="InterPro" id="IPR002347">
    <property type="entry name" value="SDR_fam"/>
</dbReference>
<dbReference type="EMBL" id="JH795884">
    <property type="protein sequence ID" value="EJT96551.1"/>
    <property type="molecule type" value="Genomic_DNA"/>
</dbReference>
<dbReference type="AlphaFoldDB" id="M5FTH8"/>
<dbReference type="Proteomes" id="UP000030653">
    <property type="component" value="Unassembled WGS sequence"/>
</dbReference>
<dbReference type="InterPro" id="IPR036291">
    <property type="entry name" value="NAD(P)-bd_dom_sf"/>
</dbReference>
<dbReference type="OrthoDB" id="9876299at2759"/>
<evidence type="ECO:0000313" key="6">
    <source>
        <dbReference type="Proteomes" id="UP000030653"/>
    </source>
</evidence>
<dbReference type="PRINTS" id="PR00081">
    <property type="entry name" value="GDHRDH"/>
</dbReference>
<dbReference type="GO" id="GO:0016491">
    <property type="term" value="F:oxidoreductase activity"/>
    <property type="evidence" value="ECO:0007669"/>
    <property type="project" value="UniProtKB-KW"/>
</dbReference>
<keyword evidence="2" id="KW-0521">NADP</keyword>
<evidence type="ECO:0000256" key="4">
    <source>
        <dbReference type="RuleBase" id="RU000363"/>
    </source>
</evidence>
<dbReference type="SUPFAM" id="SSF51735">
    <property type="entry name" value="NAD(P)-binding Rossmann-fold domains"/>
    <property type="match status" value="1"/>
</dbReference>
<dbReference type="InterPro" id="IPR051468">
    <property type="entry name" value="Fungal_SecMetab_SDRs"/>
</dbReference>
<keyword evidence="6" id="KW-1185">Reference proteome</keyword>
<gene>
    <name evidence="5" type="ORF">DACRYDRAFT_102861</name>
</gene>
<dbReference type="RefSeq" id="XP_040623449.1">
    <property type="nucleotide sequence ID" value="XM_040767679.1"/>
</dbReference>
<name>M5FTH8_DACPD</name>
<comment type="similarity">
    <text evidence="1 4">Belongs to the short-chain dehydrogenases/reductases (SDR) family.</text>
</comment>
<organism evidence="5 6">
    <name type="scientific">Dacryopinax primogenitus (strain DJM 731)</name>
    <name type="common">Brown rot fungus</name>
    <dbReference type="NCBI Taxonomy" id="1858805"/>
    <lineage>
        <taxon>Eukaryota</taxon>
        <taxon>Fungi</taxon>
        <taxon>Dikarya</taxon>
        <taxon>Basidiomycota</taxon>
        <taxon>Agaricomycotina</taxon>
        <taxon>Dacrymycetes</taxon>
        <taxon>Dacrymycetales</taxon>
        <taxon>Dacrymycetaceae</taxon>
        <taxon>Dacryopinax</taxon>
    </lineage>
</organism>
<accession>M5FTH8</accession>
<keyword evidence="3" id="KW-0560">Oxidoreductase</keyword>
<dbReference type="PANTHER" id="PTHR43544">
    <property type="entry name" value="SHORT-CHAIN DEHYDROGENASE/REDUCTASE"/>
    <property type="match status" value="1"/>
</dbReference>
<evidence type="ECO:0000256" key="3">
    <source>
        <dbReference type="ARBA" id="ARBA00023002"/>
    </source>
</evidence>